<gene>
    <name evidence="2" type="ORF">SCARUB_01620</name>
</gene>
<keyword evidence="2" id="KW-0489">Methyltransferase</keyword>
<evidence type="ECO:0000313" key="3">
    <source>
        <dbReference type="Proteomes" id="UP000094056"/>
    </source>
</evidence>
<feature type="domain" description="Methyltransferase" evidence="1">
    <location>
        <begin position="58"/>
        <end position="161"/>
    </location>
</feature>
<dbReference type="Gene3D" id="3.40.50.150">
    <property type="entry name" value="Vaccinia Virus protein VP39"/>
    <property type="match status" value="1"/>
</dbReference>
<protein>
    <submittedName>
        <fullName evidence="2">Putative methyltransferase</fullName>
    </submittedName>
</protein>
<comment type="caution">
    <text evidence="2">The sequence shown here is derived from an EMBL/GenBank/DDBJ whole genome shotgun (WGS) entry which is preliminary data.</text>
</comment>
<dbReference type="GO" id="GO:0008168">
    <property type="term" value="F:methyltransferase activity"/>
    <property type="evidence" value="ECO:0007669"/>
    <property type="project" value="UniProtKB-KW"/>
</dbReference>
<evidence type="ECO:0000259" key="1">
    <source>
        <dbReference type="Pfam" id="PF13847"/>
    </source>
</evidence>
<evidence type="ECO:0000313" key="2">
    <source>
        <dbReference type="EMBL" id="ODS33229.1"/>
    </source>
</evidence>
<dbReference type="PANTHER" id="PTHR43861">
    <property type="entry name" value="TRANS-ACONITATE 2-METHYLTRANSFERASE-RELATED"/>
    <property type="match status" value="1"/>
</dbReference>
<organism evidence="2 3">
    <name type="scientific">Candidatus Scalindua rubra</name>
    <dbReference type="NCBI Taxonomy" id="1872076"/>
    <lineage>
        <taxon>Bacteria</taxon>
        <taxon>Pseudomonadati</taxon>
        <taxon>Planctomycetota</taxon>
        <taxon>Candidatus Brocadiia</taxon>
        <taxon>Candidatus Brocadiales</taxon>
        <taxon>Candidatus Scalinduaceae</taxon>
        <taxon>Candidatus Scalindua</taxon>
    </lineage>
</organism>
<sequence>MNNKNDRKDKQIETVKKFFNQISNTYCKDRYNQDSCYNLAYLTRRKIVYDMLAELSGAVLDIGCGPGIFATDLVGLGFRVYGIDLSEEMIRRARDTARENNITDQCLFKQGEITNIEFPDEKVDIVLCIGVINYVPYFCDGLKEVLRVLKPGGILIIQSSNKWSPVNMSYKYITPVIRFFRSRLEGRQYQYDDFVLYPFSPGTLSYELYNIGFEKMDVRYYDFRIPYVDVLFEEFSIKIAKRFQNLLSSSLLGWLGEGFVIKVQKPEKRKK</sequence>
<dbReference type="InterPro" id="IPR025714">
    <property type="entry name" value="Methyltranfer_dom"/>
</dbReference>
<reference evidence="2 3" key="1">
    <citation type="submission" date="2016-07" db="EMBL/GenBank/DDBJ databases">
        <title>Draft genome of Scalindua rubra, obtained from a brine-seawater interface in the Red Sea, sheds light on salt adaptation in anammox bacteria.</title>
        <authorList>
            <person name="Speth D.R."/>
            <person name="Lagkouvardos I."/>
            <person name="Wang Y."/>
            <person name="Qian P.-Y."/>
            <person name="Dutilh B.E."/>
            <person name="Jetten M.S."/>
        </authorList>
    </citation>
    <scope>NUCLEOTIDE SEQUENCE [LARGE SCALE GENOMIC DNA]</scope>
    <source>
        <strain evidence="2">BSI-1</strain>
    </source>
</reference>
<proteinExistence type="predicted"/>
<keyword evidence="2" id="KW-0808">Transferase</keyword>
<dbReference type="CDD" id="cd02440">
    <property type="entry name" value="AdoMet_MTases"/>
    <property type="match status" value="1"/>
</dbReference>
<name>A0A1E3XCB0_9BACT</name>
<dbReference type="Proteomes" id="UP000094056">
    <property type="component" value="Unassembled WGS sequence"/>
</dbReference>
<dbReference type="SUPFAM" id="SSF53335">
    <property type="entry name" value="S-adenosyl-L-methionine-dependent methyltransferases"/>
    <property type="match status" value="1"/>
</dbReference>
<dbReference type="EMBL" id="MAYW01000034">
    <property type="protein sequence ID" value="ODS33229.1"/>
    <property type="molecule type" value="Genomic_DNA"/>
</dbReference>
<accession>A0A1E3XCB0</accession>
<dbReference type="GO" id="GO:0032259">
    <property type="term" value="P:methylation"/>
    <property type="evidence" value="ECO:0007669"/>
    <property type="project" value="UniProtKB-KW"/>
</dbReference>
<dbReference type="InterPro" id="IPR029063">
    <property type="entry name" value="SAM-dependent_MTases_sf"/>
</dbReference>
<dbReference type="AlphaFoldDB" id="A0A1E3XCB0"/>
<dbReference type="Pfam" id="PF13847">
    <property type="entry name" value="Methyltransf_31"/>
    <property type="match status" value="1"/>
</dbReference>